<dbReference type="Proteomes" id="UP000000851">
    <property type="component" value="Chromosome"/>
</dbReference>
<dbReference type="InParanoid" id="C7Q5W2"/>
<evidence type="ECO:0000313" key="6">
    <source>
        <dbReference type="EMBL" id="ACU70059.1"/>
    </source>
</evidence>
<dbReference type="EMBL" id="CP001700">
    <property type="protein sequence ID" value="ACU70059.1"/>
    <property type="molecule type" value="Genomic_DNA"/>
</dbReference>
<dbReference type="KEGG" id="cai:Caci_1133"/>
<dbReference type="InterPro" id="IPR036271">
    <property type="entry name" value="Tet_transcr_reg_TetR-rel_C_sf"/>
</dbReference>
<dbReference type="SUPFAM" id="SSF48498">
    <property type="entry name" value="Tetracyclin repressor-like, C-terminal domain"/>
    <property type="match status" value="1"/>
</dbReference>
<dbReference type="Gene3D" id="1.10.357.10">
    <property type="entry name" value="Tetracycline Repressor, domain 2"/>
    <property type="match status" value="1"/>
</dbReference>
<dbReference type="SUPFAM" id="SSF46689">
    <property type="entry name" value="Homeodomain-like"/>
    <property type="match status" value="1"/>
</dbReference>
<dbReference type="PRINTS" id="PR00455">
    <property type="entry name" value="HTHTETR"/>
</dbReference>
<organism evidence="6 7">
    <name type="scientific">Catenulispora acidiphila (strain DSM 44928 / JCM 14897 / NBRC 102108 / NRRL B-24433 / ID139908)</name>
    <dbReference type="NCBI Taxonomy" id="479433"/>
    <lineage>
        <taxon>Bacteria</taxon>
        <taxon>Bacillati</taxon>
        <taxon>Actinomycetota</taxon>
        <taxon>Actinomycetes</taxon>
        <taxon>Catenulisporales</taxon>
        <taxon>Catenulisporaceae</taxon>
        <taxon>Catenulispora</taxon>
    </lineage>
</organism>
<keyword evidence="7" id="KW-1185">Reference proteome</keyword>
<dbReference type="Pfam" id="PF21597">
    <property type="entry name" value="TetR_C_43"/>
    <property type="match status" value="1"/>
</dbReference>
<dbReference type="InterPro" id="IPR001647">
    <property type="entry name" value="HTH_TetR"/>
</dbReference>
<dbReference type="InterPro" id="IPR049445">
    <property type="entry name" value="TetR_SbtR-like_C"/>
</dbReference>
<evidence type="ECO:0000259" key="5">
    <source>
        <dbReference type="PROSITE" id="PS50977"/>
    </source>
</evidence>
<gene>
    <name evidence="6" type="ordered locus">Caci_1133</name>
</gene>
<evidence type="ECO:0000256" key="1">
    <source>
        <dbReference type="ARBA" id="ARBA00023015"/>
    </source>
</evidence>
<keyword evidence="2 4" id="KW-0238">DNA-binding</keyword>
<accession>C7Q5W2</accession>
<evidence type="ECO:0000313" key="7">
    <source>
        <dbReference type="Proteomes" id="UP000000851"/>
    </source>
</evidence>
<feature type="domain" description="HTH tetR-type" evidence="5">
    <location>
        <begin position="22"/>
        <end position="81"/>
    </location>
</feature>
<reference evidence="6 7" key="1">
    <citation type="journal article" date="2009" name="Stand. Genomic Sci.">
        <title>Complete genome sequence of Catenulispora acidiphila type strain (ID 139908).</title>
        <authorList>
            <person name="Copeland A."/>
            <person name="Lapidus A."/>
            <person name="Glavina Del Rio T."/>
            <person name="Nolan M."/>
            <person name="Lucas S."/>
            <person name="Chen F."/>
            <person name="Tice H."/>
            <person name="Cheng J.F."/>
            <person name="Bruce D."/>
            <person name="Goodwin L."/>
            <person name="Pitluck S."/>
            <person name="Mikhailova N."/>
            <person name="Pati A."/>
            <person name="Ivanova N."/>
            <person name="Mavromatis K."/>
            <person name="Chen A."/>
            <person name="Palaniappan K."/>
            <person name="Chain P."/>
            <person name="Land M."/>
            <person name="Hauser L."/>
            <person name="Chang Y.J."/>
            <person name="Jeffries C.D."/>
            <person name="Chertkov O."/>
            <person name="Brettin T."/>
            <person name="Detter J.C."/>
            <person name="Han C."/>
            <person name="Ali Z."/>
            <person name="Tindall B.J."/>
            <person name="Goker M."/>
            <person name="Bristow J."/>
            <person name="Eisen J.A."/>
            <person name="Markowitz V."/>
            <person name="Hugenholtz P."/>
            <person name="Kyrpides N.C."/>
            <person name="Klenk H.P."/>
        </authorList>
    </citation>
    <scope>NUCLEOTIDE SEQUENCE [LARGE SCALE GENOMIC DNA]</scope>
    <source>
        <strain evidence="7">DSM 44928 / JCM 14897 / NBRC 102108 / NRRL B-24433 / ID139908</strain>
    </source>
</reference>
<dbReference type="PROSITE" id="PS50977">
    <property type="entry name" value="HTH_TETR_2"/>
    <property type="match status" value="1"/>
</dbReference>
<protein>
    <submittedName>
        <fullName evidence="6">Transcriptional regulator, TetR family</fullName>
    </submittedName>
</protein>
<keyword evidence="3" id="KW-0804">Transcription</keyword>
<keyword evidence="1" id="KW-0805">Transcription regulation</keyword>
<dbReference type="InterPro" id="IPR050109">
    <property type="entry name" value="HTH-type_TetR-like_transc_reg"/>
</dbReference>
<evidence type="ECO:0000256" key="3">
    <source>
        <dbReference type="ARBA" id="ARBA00023163"/>
    </source>
</evidence>
<sequence length="206" mass="22309">MDVVAATARRAPRARALRVDALRNRERIVAAARDLFTEVGSQAPIDEVARRAGIGNATVYRHFPDRDALVLAVVRSVLKRTGDRAEAALAQGHDPFDALTRFVLAAADEQIGAMCVMLDGAYDPGDPEVKALEGRLNGLVETMLARAKHAGMLRADVDLADIIVAVAQLTRPLPDLVTVRRSSRRYLQLFLDGLRTPAHSTLPAEG</sequence>
<evidence type="ECO:0000256" key="2">
    <source>
        <dbReference type="ARBA" id="ARBA00023125"/>
    </source>
</evidence>
<dbReference type="GO" id="GO:0003700">
    <property type="term" value="F:DNA-binding transcription factor activity"/>
    <property type="evidence" value="ECO:0007669"/>
    <property type="project" value="TreeGrafter"/>
</dbReference>
<dbReference type="GO" id="GO:0000976">
    <property type="term" value="F:transcription cis-regulatory region binding"/>
    <property type="evidence" value="ECO:0007669"/>
    <property type="project" value="TreeGrafter"/>
</dbReference>
<dbReference type="eggNOG" id="COG1309">
    <property type="taxonomic scope" value="Bacteria"/>
</dbReference>
<dbReference type="PANTHER" id="PTHR30055">
    <property type="entry name" value="HTH-TYPE TRANSCRIPTIONAL REGULATOR RUTR"/>
    <property type="match status" value="1"/>
</dbReference>
<dbReference type="PANTHER" id="PTHR30055:SF234">
    <property type="entry name" value="HTH-TYPE TRANSCRIPTIONAL REGULATOR BETI"/>
    <property type="match status" value="1"/>
</dbReference>
<feature type="DNA-binding region" description="H-T-H motif" evidence="4">
    <location>
        <begin position="44"/>
        <end position="63"/>
    </location>
</feature>
<dbReference type="HOGENOM" id="CLU_069356_17_0_11"/>
<name>C7Q5W2_CATAD</name>
<dbReference type="Pfam" id="PF00440">
    <property type="entry name" value="TetR_N"/>
    <property type="match status" value="1"/>
</dbReference>
<dbReference type="AlphaFoldDB" id="C7Q5W2"/>
<evidence type="ECO:0000256" key="4">
    <source>
        <dbReference type="PROSITE-ProRule" id="PRU00335"/>
    </source>
</evidence>
<dbReference type="InterPro" id="IPR009057">
    <property type="entry name" value="Homeodomain-like_sf"/>
</dbReference>
<proteinExistence type="predicted"/>